<dbReference type="InterPro" id="IPR011009">
    <property type="entry name" value="Kinase-like_dom_sf"/>
</dbReference>
<sequence>MERRGSKGKNKGEKAYLVLEIVENGELFDYIMHGGSLDGSLVKYYFKQLIDGLKYLHEQGFAHRDLKLQNVLLDKNLNLKIVDFGFSIPLTGRDGTSKLRTNLGTNGHKAPEILRGLRYSGTAVDIFASGVMLFIMHTGFPPFKDASLGDELYSIIASRNAEDFIAVYGQWTKEPLNASFRDLIFGLLAYNPEERLTIAAIEQSTWITEDPPIATKEMITEEMGKRCKKQEVVVEEGLKKEAKIEEMKERPYLSSPLERNPYQGKRMPIYDSKLAKATQFFVESYFGDVVKSIDGLLIRGDGYNKKSKEYDPFTIKYTQLTGIEGEEEATQFILSISYVRPGLFSFDFTRKSGSSEAMVDMYKEIVEHLQKKGIKFFQ</sequence>
<dbReference type="GO" id="GO:0005524">
    <property type="term" value="F:ATP binding"/>
    <property type="evidence" value="ECO:0007669"/>
    <property type="project" value="UniProtKB-KW"/>
</dbReference>
<keyword evidence="3" id="KW-0808">Transferase</keyword>
<gene>
    <name evidence="10" type="ORF">FGO68_gene458</name>
</gene>
<dbReference type="PANTHER" id="PTHR43895">
    <property type="entry name" value="CALCIUM/CALMODULIN-DEPENDENT PROTEIN KINASE KINASE-RELATED"/>
    <property type="match status" value="1"/>
</dbReference>
<keyword evidence="5" id="KW-0418">Kinase</keyword>
<keyword evidence="4" id="KW-0547">Nucleotide-binding</keyword>
<dbReference type="PROSITE" id="PS00108">
    <property type="entry name" value="PROTEIN_KINASE_ST"/>
    <property type="match status" value="1"/>
</dbReference>
<dbReference type="AlphaFoldDB" id="A0A8J8T2F4"/>
<evidence type="ECO:0000256" key="7">
    <source>
        <dbReference type="ARBA" id="ARBA00047899"/>
    </source>
</evidence>
<keyword evidence="6" id="KW-0067">ATP-binding</keyword>
<dbReference type="GO" id="GO:0004674">
    <property type="term" value="F:protein serine/threonine kinase activity"/>
    <property type="evidence" value="ECO:0007669"/>
    <property type="project" value="UniProtKB-KW"/>
</dbReference>
<accession>A0A8J8T2F4</accession>
<dbReference type="Gene3D" id="1.10.510.10">
    <property type="entry name" value="Transferase(Phosphotransferase) domain 1"/>
    <property type="match status" value="1"/>
</dbReference>
<evidence type="ECO:0000256" key="4">
    <source>
        <dbReference type="ARBA" id="ARBA00022741"/>
    </source>
</evidence>
<evidence type="ECO:0000313" key="11">
    <source>
        <dbReference type="Proteomes" id="UP000785679"/>
    </source>
</evidence>
<evidence type="ECO:0000256" key="5">
    <source>
        <dbReference type="ARBA" id="ARBA00022777"/>
    </source>
</evidence>
<dbReference type="SUPFAM" id="SSF56112">
    <property type="entry name" value="Protein kinase-like (PK-like)"/>
    <property type="match status" value="1"/>
</dbReference>
<reference evidence="10" key="1">
    <citation type="submission" date="2019-06" db="EMBL/GenBank/DDBJ databases">
        <authorList>
            <person name="Zheng W."/>
        </authorList>
    </citation>
    <scope>NUCLEOTIDE SEQUENCE</scope>
    <source>
        <strain evidence="10">QDHG01</strain>
    </source>
</reference>
<dbReference type="InterPro" id="IPR000719">
    <property type="entry name" value="Prot_kinase_dom"/>
</dbReference>
<dbReference type="GO" id="GO:0007165">
    <property type="term" value="P:signal transduction"/>
    <property type="evidence" value="ECO:0007669"/>
    <property type="project" value="TreeGrafter"/>
</dbReference>
<comment type="caution">
    <text evidence="10">The sequence shown here is derived from an EMBL/GenBank/DDBJ whole genome shotgun (WGS) entry which is preliminary data.</text>
</comment>
<dbReference type="Proteomes" id="UP000785679">
    <property type="component" value="Unassembled WGS sequence"/>
</dbReference>
<dbReference type="EMBL" id="RRYP01008974">
    <property type="protein sequence ID" value="TNV79385.1"/>
    <property type="molecule type" value="Genomic_DNA"/>
</dbReference>
<dbReference type="Pfam" id="PF00069">
    <property type="entry name" value="Pkinase"/>
    <property type="match status" value="1"/>
</dbReference>
<comment type="catalytic activity">
    <reaction evidence="7">
        <text>L-threonyl-[protein] + ATP = O-phospho-L-threonyl-[protein] + ADP + H(+)</text>
        <dbReference type="Rhea" id="RHEA:46608"/>
        <dbReference type="Rhea" id="RHEA-COMP:11060"/>
        <dbReference type="Rhea" id="RHEA-COMP:11605"/>
        <dbReference type="ChEBI" id="CHEBI:15378"/>
        <dbReference type="ChEBI" id="CHEBI:30013"/>
        <dbReference type="ChEBI" id="CHEBI:30616"/>
        <dbReference type="ChEBI" id="CHEBI:61977"/>
        <dbReference type="ChEBI" id="CHEBI:456216"/>
        <dbReference type="EC" id="2.7.11.1"/>
    </reaction>
</comment>
<dbReference type="PROSITE" id="PS50011">
    <property type="entry name" value="PROTEIN_KINASE_DOM"/>
    <property type="match status" value="1"/>
</dbReference>
<evidence type="ECO:0000256" key="6">
    <source>
        <dbReference type="ARBA" id="ARBA00022840"/>
    </source>
</evidence>
<organism evidence="10 11">
    <name type="scientific">Halteria grandinella</name>
    <dbReference type="NCBI Taxonomy" id="5974"/>
    <lineage>
        <taxon>Eukaryota</taxon>
        <taxon>Sar</taxon>
        <taxon>Alveolata</taxon>
        <taxon>Ciliophora</taxon>
        <taxon>Intramacronucleata</taxon>
        <taxon>Spirotrichea</taxon>
        <taxon>Stichotrichia</taxon>
        <taxon>Sporadotrichida</taxon>
        <taxon>Halteriidae</taxon>
        <taxon>Halteria</taxon>
    </lineage>
</organism>
<evidence type="ECO:0000259" key="9">
    <source>
        <dbReference type="PROSITE" id="PS50011"/>
    </source>
</evidence>
<dbReference type="InterPro" id="IPR008271">
    <property type="entry name" value="Ser/Thr_kinase_AS"/>
</dbReference>
<name>A0A8J8T2F4_HALGN</name>
<comment type="catalytic activity">
    <reaction evidence="8">
        <text>L-seryl-[protein] + ATP = O-phospho-L-seryl-[protein] + ADP + H(+)</text>
        <dbReference type="Rhea" id="RHEA:17989"/>
        <dbReference type="Rhea" id="RHEA-COMP:9863"/>
        <dbReference type="Rhea" id="RHEA-COMP:11604"/>
        <dbReference type="ChEBI" id="CHEBI:15378"/>
        <dbReference type="ChEBI" id="CHEBI:29999"/>
        <dbReference type="ChEBI" id="CHEBI:30616"/>
        <dbReference type="ChEBI" id="CHEBI:83421"/>
        <dbReference type="ChEBI" id="CHEBI:456216"/>
        <dbReference type="EC" id="2.7.11.1"/>
    </reaction>
</comment>
<dbReference type="EC" id="2.7.11.1" evidence="1"/>
<evidence type="ECO:0000256" key="3">
    <source>
        <dbReference type="ARBA" id="ARBA00022679"/>
    </source>
</evidence>
<dbReference type="SMART" id="SM00220">
    <property type="entry name" value="S_TKc"/>
    <property type="match status" value="1"/>
</dbReference>
<feature type="domain" description="Protein kinase" evidence="9">
    <location>
        <begin position="1"/>
        <end position="207"/>
    </location>
</feature>
<proteinExistence type="predicted"/>
<dbReference type="PANTHER" id="PTHR43895:SF32">
    <property type="entry name" value="SERINE_THREONINE-PROTEIN KINASE CHK1"/>
    <property type="match status" value="1"/>
</dbReference>
<keyword evidence="2" id="KW-0723">Serine/threonine-protein kinase</keyword>
<keyword evidence="11" id="KW-1185">Reference proteome</keyword>
<evidence type="ECO:0000256" key="8">
    <source>
        <dbReference type="ARBA" id="ARBA00048679"/>
    </source>
</evidence>
<dbReference type="OrthoDB" id="284573at2759"/>
<evidence type="ECO:0000313" key="10">
    <source>
        <dbReference type="EMBL" id="TNV79385.1"/>
    </source>
</evidence>
<protein>
    <recommendedName>
        <fullName evidence="1">non-specific serine/threonine protein kinase</fullName>
        <ecNumber evidence="1">2.7.11.1</ecNumber>
    </recommendedName>
</protein>
<evidence type="ECO:0000256" key="1">
    <source>
        <dbReference type="ARBA" id="ARBA00012513"/>
    </source>
</evidence>
<evidence type="ECO:0000256" key="2">
    <source>
        <dbReference type="ARBA" id="ARBA00022527"/>
    </source>
</evidence>